<evidence type="ECO:0008006" key="4">
    <source>
        <dbReference type="Google" id="ProtNLM"/>
    </source>
</evidence>
<evidence type="ECO:0000256" key="1">
    <source>
        <dbReference type="SAM" id="MobiDB-lite"/>
    </source>
</evidence>
<organism evidence="2 3">
    <name type="scientific">Glycomyces rutgersensis</name>
    <dbReference type="NCBI Taxonomy" id="58115"/>
    <lineage>
        <taxon>Bacteria</taxon>
        <taxon>Bacillati</taxon>
        <taxon>Actinomycetota</taxon>
        <taxon>Actinomycetes</taxon>
        <taxon>Glycomycetales</taxon>
        <taxon>Glycomycetaceae</taxon>
        <taxon>Glycomyces</taxon>
    </lineage>
</organism>
<proteinExistence type="predicted"/>
<comment type="caution">
    <text evidence="2">The sequence shown here is derived from an EMBL/GenBank/DDBJ whole genome shotgun (WGS) entry which is preliminary data.</text>
</comment>
<evidence type="ECO:0000313" key="2">
    <source>
        <dbReference type="EMBL" id="GAA2343403.1"/>
    </source>
</evidence>
<feature type="region of interest" description="Disordered" evidence="1">
    <location>
        <begin position="65"/>
        <end position="85"/>
    </location>
</feature>
<keyword evidence="3" id="KW-1185">Reference proteome</keyword>
<reference evidence="3" key="1">
    <citation type="journal article" date="2019" name="Int. J. Syst. Evol. Microbiol.">
        <title>The Global Catalogue of Microorganisms (GCM) 10K type strain sequencing project: providing services to taxonomists for standard genome sequencing and annotation.</title>
        <authorList>
            <consortium name="The Broad Institute Genomics Platform"/>
            <consortium name="The Broad Institute Genome Sequencing Center for Infectious Disease"/>
            <person name="Wu L."/>
            <person name="Ma J."/>
        </authorList>
    </citation>
    <scope>NUCLEOTIDE SEQUENCE [LARGE SCALE GENOMIC DNA]</scope>
    <source>
        <strain evidence="3">JCM 6238</strain>
    </source>
</reference>
<protein>
    <recommendedName>
        <fullName evidence="4">Restriction endonuclease</fullName>
    </recommendedName>
</protein>
<dbReference type="EMBL" id="BAAASX010000007">
    <property type="protein sequence ID" value="GAA2343403.1"/>
    <property type="molecule type" value="Genomic_DNA"/>
</dbReference>
<name>A0ABP5T249_9ACTN</name>
<dbReference type="Proteomes" id="UP001501584">
    <property type="component" value="Unassembled WGS sequence"/>
</dbReference>
<gene>
    <name evidence="2" type="ORF">GCM10010403_40630</name>
</gene>
<sequence length="262" mass="29445">MDSDEAYVLDLCDEVLGSAGLRQHRFDWLVGDPDGQGRRVQLPVDGYWPEHRLVIEYQERRHEEPVAHFDKPDRPTVSGVHRGVQRARYDARRRTEIPAHGLRLVEIRHTDLAAGPRGLHRERVADLKVVGSLLLPEPVASEVAGAADRVLEAFQRWLIAEGWEPTVPESGRHLIEAVRGEERLIGQVKGHTASVGTDVDTGYGQLLRRMADAPGIRYALIVPTSVLPHAERVPDHVRRRLGIDLYEVTDAGAVTHRANWRL</sequence>
<feature type="compositionally biased region" description="Basic and acidic residues" evidence="1">
    <location>
        <begin position="65"/>
        <end position="74"/>
    </location>
</feature>
<evidence type="ECO:0000313" key="3">
    <source>
        <dbReference type="Proteomes" id="UP001501584"/>
    </source>
</evidence>
<accession>A0ABP5T249</accession>